<evidence type="ECO:0000259" key="1">
    <source>
        <dbReference type="Pfam" id="PF12680"/>
    </source>
</evidence>
<feature type="domain" description="SnoaL-like" evidence="1">
    <location>
        <begin position="18"/>
        <end position="117"/>
    </location>
</feature>
<dbReference type="Proteomes" id="UP001385809">
    <property type="component" value="Unassembled WGS sequence"/>
</dbReference>
<dbReference type="InterPro" id="IPR032710">
    <property type="entry name" value="NTF2-like_dom_sf"/>
</dbReference>
<dbReference type="RefSeq" id="WP_337694731.1">
    <property type="nucleotide sequence ID" value="NZ_JBBEGN010000003.1"/>
</dbReference>
<evidence type="ECO:0000313" key="2">
    <source>
        <dbReference type="EMBL" id="MEJ2868136.1"/>
    </source>
</evidence>
<keyword evidence="3" id="KW-1185">Reference proteome</keyword>
<comment type="caution">
    <text evidence="2">The sequence shown here is derived from an EMBL/GenBank/DDBJ whole genome shotgun (WGS) entry which is preliminary data.</text>
</comment>
<protein>
    <submittedName>
        <fullName evidence="2">Nuclear transport factor 2 family protein</fullName>
    </submittedName>
</protein>
<accession>A0ABU8MLK3</accession>
<organism evidence="2 3">
    <name type="scientific">Actinomycetospora aurantiaca</name>
    <dbReference type="NCBI Taxonomy" id="3129233"/>
    <lineage>
        <taxon>Bacteria</taxon>
        <taxon>Bacillati</taxon>
        <taxon>Actinomycetota</taxon>
        <taxon>Actinomycetes</taxon>
        <taxon>Pseudonocardiales</taxon>
        <taxon>Pseudonocardiaceae</taxon>
        <taxon>Actinomycetospora</taxon>
    </lineage>
</organism>
<dbReference type="Pfam" id="PF12680">
    <property type="entry name" value="SnoaL_2"/>
    <property type="match status" value="1"/>
</dbReference>
<dbReference type="InterPro" id="IPR037401">
    <property type="entry name" value="SnoaL-like"/>
</dbReference>
<sequence>MVEASAATGQQDARELYRRWIDELWNGETEVVGELVADDFVGHWPDRTVHGPDELARIIGETHGMLDMLSFVVEVGPLVDGELVAGRWRGRGAQDGNPVTFIGNDLLRVADGRFAEYWVASLPLP</sequence>
<evidence type="ECO:0000313" key="3">
    <source>
        <dbReference type="Proteomes" id="UP001385809"/>
    </source>
</evidence>
<name>A0ABU8MLK3_9PSEU</name>
<gene>
    <name evidence="2" type="ORF">WCD74_10195</name>
</gene>
<dbReference type="EMBL" id="JBBEGN010000003">
    <property type="protein sequence ID" value="MEJ2868136.1"/>
    <property type="molecule type" value="Genomic_DNA"/>
</dbReference>
<proteinExistence type="predicted"/>
<dbReference type="Gene3D" id="3.10.450.50">
    <property type="match status" value="1"/>
</dbReference>
<reference evidence="2 3" key="1">
    <citation type="submission" date="2024-03" db="EMBL/GenBank/DDBJ databases">
        <title>Actinomycetospora sp. OC33-EN08, a novel actinomycete isolated from wild orchid (Aerides multiflora).</title>
        <authorList>
            <person name="Suriyachadkun C."/>
        </authorList>
    </citation>
    <scope>NUCLEOTIDE SEQUENCE [LARGE SCALE GENOMIC DNA]</scope>
    <source>
        <strain evidence="2 3">OC33-EN08</strain>
    </source>
</reference>
<dbReference type="SUPFAM" id="SSF54427">
    <property type="entry name" value="NTF2-like"/>
    <property type="match status" value="1"/>
</dbReference>